<evidence type="ECO:0000313" key="1">
    <source>
        <dbReference type="EMBL" id="CCJ33243.1"/>
    </source>
</evidence>
<dbReference type="RefSeq" id="WP_008908514.1">
    <property type="nucleotide sequence ID" value="NZ_CAKP01000065.1"/>
</dbReference>
<dbReference type="Proteomes" id="UP000007652">
    <property type="component" value="Unassembled WGS sequence"/>
</dbReference>
<evidence type="ECO:0000313" key="2">
    <source>
        <dbReference type="Proteomes" id="UP000007652"/>
    </source>
</evidence>
<keyword evidence="2" id="KW-1185">Reference proteome</keyword>
<dbReference type="AlphaFoldDB" id="I7KTT7"/>
<proteinExistence type="predicted"/>
<protein>
    <submittedName>
        <fullName evidence="1">Uncharacterized protein</fullName>
    </submittedName>
</protein>
<dbReference type="STRING" id="857293.CAAU_1159"/>
<dbReference type="EMBL" id="CAKP01000065">
    <property type="protein sequence ID" value="CCJ33243.1"/>
    <property type="molecule type" value="Genomic_DNA"/>
</dbReference>
<organism evidence="1 2">
    <name type="scientific">Caloramator australicus RC3</name>
    <dbReference type="NCBI Taxonomy" id="857293"/>
    <lineage>
        <taxon>Bacteria</taxon>
        <taxon>Bacillati</taxon>
        <taxon>Bacillota</taxon>
        <taxon>Clostridia</taxon>
        <taxon>Eubacteriales</taxon>
        <taxon>Clostridiaceae</taxon>
        <taxon>Caloramator</taxon>
    </lineage>
</organism>
<comment type="caution">
    <text evidence="1">The sequence shown here is derived from an EMBL/GenBank/DDBJ whole genome shotgun (WGS) entry which is preliminary data.</text>
</comment>
<accession>I7KTT7</accession>
<dbReference type="OrthoDB" id="9901270at2"/>
<name>I7KTT7_9CLOT</name>
<reference evidence="1 2" key="1">
    <citation type="journal article" date="2011" name="J. Bacteriol.">
        <title>Draft genome sequence of Caloramator australicus strain RC3T, a thermoanaerobe from the Great Artesian Basin of Australia.</title>
        <authorList>
            <person name="Ogg C.D."/>
            <person name="Patel B.K.C."/>
        </authorList>
    </citation>
    <scope>NUCLEOTIDE SEQUENCE [LARGE SCALE GENOMIC DNA]</scope>
    <source>
        <strain evidence="1 2">RC3</strain>
    </source>
</reference>
<sequence length="73" mass="8370">MLNRVAFNNFIKKTLADKNLEISEKRAGNLGEKEERILKEILYNNGFSTNTAKELKVSSHGYITIDDLEKLLK</sequence>
<gene>
    <name evidence="1" type="ORF">CAAU_1159</name>
</gene>